<dbReference type="EMBL" id="OU015566">
    <property type="protein sequence ID" value="CAG5108682.1"/>
    <property type="molecule type" value="Genomic_DNA"/>
</dbReference>
<proteinExistence type="predicted"/>
<protein>
    <submittedName>
        <fullName evidence="1">Oidioi.mRNA.OKI2018_I69.chr1.g3907.t1.cds</fullName>
    </submittedName>
</protein>
<reference evidence="1 2" key="1">
    <citation type="submission" date="2021-04" db="EMBL/GenBank/DDBJ databases">
        <authorList>
            <person name="Bliznina A."/>
        </authorList>
    </citation>
    <scope>NUCLEOTIDE SEQUENCE [LARGE SCALE GENOMIC DNA]</scope>
</reference>
<accession>A0ABN7SVN4</accession>
<dbReference type="Proteomes" id="UP001158576">
    <property type="component" value="Chromosome 1"/>
</dbReference>
<keyword evidence="2" id="KW-1185">Reference proteome</keyword>
<sequence>MKNVDNQKTFEEIAQNVLDNFNGDESRYTYLTPSECRELQNFIDDDWQIKRECSKNPVAFADYMEDWASTENCQKAAAKFPEKDPKQYILTEEECDEAQDFIDNDDYFAEICDTYSEYESFADYAEDYMDGLFPTCDITYCSGAEATKLVRSSIFFFLMMFFLMK</sequence>
<gene>
    <name evidence="1" type="ORF">OKIOD_LOCUS12672</name>
</gene>
<organism evidence="1 2">
    <name type="scientific">Oikopleura dioica</name>
    <name type="common">Tunicate</name>
    <dbReference type="NCBI Taxonomy" id="34765"/>
    <lineage>
        <taxon>Eukaryota</taxon>
        <taxon>Metazoa</taxon>
        <taxon>Chordata</taxon>
        <taxon>Tunicata</taxon>
        <taxon>Appendicularia</taxon>
        <taxon>Copelata</taxon>
        <taxon>Oikopleuridae</taxon>
        <taxon>Oikopleura</taxon>
    </lineage>
</organism>
<evidence type="ECO:0000313" key="2">
    <source>
        <dbReference type="Proteomes" id="UP001158576"/>
    </source>
</evidence>
<evidence type="ECO:0000313" key="1">
    <source>
        <dbReference type="EMBL" id="CAG5108682.1"/>
    </source>
</evidence>
<name>A0ABN7SVN4_OIKDI</name>